<feature type="region of interest" description="Disordered" evidence="1">
    <location>
        <begin position="40"/>
        <end position="79"/>
    </location>
</feature>
<dbReference type="EnsemblMetazoa" id="XM_030990920">
    <property type="protein sequence ID" value="XP_030846780"/>
    <property type="gene ID" value="LOC115926231"/>
</dbReference>
<dbReference type="AlphaFoldDB" id="A0A7M7P5T3"/>
<organism evidence="2 3">
    <name type="scientific">Strongylocentrotus purpuratus</name>
    <name type="common">Purple sea urchin</name>
    <dbReference type="NCBI Taxonomy" id="7668"/>
    <lineage>
        <taxon>Eukaryota</taxon>
        <taxon>Metazoa</taxon>
        <taxon>Echinodermata</taxon>
        <taxon>Eleutherozoa</taxon>
        <taxon>Echinozoa</taxon>
        <taxon>Echinoidea</taxon>
        <taxon>Euechinoidea</taxon>
        <taxon>Echinacea</taxon>
        <taxon>Camarodonta</taxon>
        <taxon>Echinidea</taxon>
        <taxon>Strongylocentrotidae</taxon>
        <taxon>Strongylocentrotus</taxon>
    </lineage>
</organism>
<evidence type="ECO:0000313" key="2">
    <source>
        <dbReference type="EnsemblMetazoa" id="XP_030846780"/>
    </source>
</evidence>
<dbReference type="Proteomes" id="UP000007110">
    <property type="component" value="Unassembled WGS sequence"/>
</dbReference>
<proteinExistence type="predicted"/>
<dbReference type="InParanoid" id="A0A7M7P5T3"/>
<dbReference type="RefSeq" id="XP_030846780.1">
    <property type="nucleotide sequence ID" value="XM_030990920.1"/>
</dbReference>
<feature type="compositionally biased region" description="Polar residues" evidence="1">
    <location>
        <begin position="63"/>
        <end position="73"/>
    </location>
</feature>
<keyword evidence="3" id="KW-1185">Reference proteome</keyword>
<reference evidence="3" key="1">
    <citation type="submission" date="2015-02" db="EMBL/GenBank/DDBJ databases">
        <title>Genome sequencing for Strongylocentrotus purpuratus.</title>
        <authorList>
            <person name="Murali S."/>
            <person name="Liu Y."/>
            <person name="Vee V."/>
            <person name="English A."/>
            <person name="Wang M."/>
            <person name="Skinner E."/>
            <person name="Han Y."/>
            <person name="Muzny D.M."/>
            <person name="Worley K.C."/>
            <person name="Gibbs R.A."/>
        </authorList>
    </citation>
    <scope>NUCLEOTIDE SEQUENCE</scope>
</reference>
<feature type="compositionally biased region" description="Acidic residues" evidence="1">
    <location>
        <begin position="7"/>
        <end position="16"/>
    </location>
</feature>
<protein>
    <submittedName>
        <fullName evidence="2">Uncharacterized protein</fullName>
    </submittedName>
</protein>
<sequence>MFCPCSGDDDDDDDEAKEDKTHNVALTPSMVNAEFPLIIAPLAPDQQQQPSESEEFPYGSKLPTHNNPVSSNGPVPREKRERELELFLKKRYNKVGEKIQERVTHMNNLTIDPDLVLH</sequence>
<name>A0A7M7P5T3_STRPU</name>
<evidence type="ECO:0000313" key="3">
    <source>
        <dbReference type="Proteomes" id="UP000007110"/>
    </source>
</evidence>
<reference evidence="2" key="2">
    <citation type="submission" date="2021-01" db="UniProtKB">
        <authorList>
            <consortium name="EnsemblMetazoa"/>
        </authorList>
    </citation>
    <scope>IDENTIFICATION</scope>
</reference>
<feature type="region of interest" description="Disordered" evidence="1">
    <location>
        <begin position="1"/>
        <end position="20"/>
    </location>
</feature>
<accession>A0A7M7P5T3</accession>
<evidence type="ECO:0000256" key="1">
    <source>
        <dbReference type="SAM" id="MobiDB-lite"/>
    </source>
</evidence>
<dbReference type="GeneID" id="115926231"/>
<dbReference type="KEGG" id="spu:115926231"/>